<dbReference type="PANTHER" id="PTHR43751:SF2">
    <property type="entry name" value="SULFATASE N-TERMINAL DOMAIN-CONTAINING PROTEIN"/>
    <property type="match status" value="1"/>
</dbReference>
<accession>A0A084SEC9</accession>
<dbReference type="Gene3D" id="3.30.1120.10">
    <property type="match status" value="1"/>
</dbReference>
<name>A0A084SEC9_9BACT</name>
<dbReference type="AlphaFoldDB" id="A0A084SEC9"/>
<dbReference type="RefSeq" id="WP_043414207.1">
    <property type="nucleotide sequence ID" value="NZ_JPMI01000423.1"/>
</dbReference>
<feature type="region of interest" description="Disordered" evidence="1">
    <location>
        <begin position="1"/>
        <end position="24"/>
    </location>
</feature>
<evidence type="ECO:0000259" key="2">
    <source>
        <dbReference type="Pfam" id="PF00884"/>
    </source>
</evidence>
<dbReference type="SUPFAM" id="SSF53649">
    <property type="entry name" value="Alkaline phosphatase-like"/>
    <property type="match status" value="1"/>
</dbReference>
<dbReference type="CDD" id="cd16142">
    <property type="entry name" value="ARS_like"/>
    <property type="match status" value="1"/>
</dbReference>
<protein>
    <submittedName>
        <fullName evidence="3">Arylsulfatase</fullName>
    </submittedName>
</protein>
<gene>
    <name evidence="3" type="ORF">Q664_51410</name>
</gene>
<reference evidence="3 4" key="1">
    <citation type="submission" date="2014-07" db="EMBL/GenBank/DDBJ databases">
        <title>Draft Genome Sequence of Gephyronic Acid Producer, Cystobacter violaceus Strain Cb vi76.</title>
        <authorList>
            <person name="Stevens D.C."/>
            <person name="Young J."/>
            <person name="Carmichael R."/>
            <person name="Tan J."/>
            <person name="Taylor R.E."/>
        </authorList>
    </citation>
    <scope>NUCLEOTIDE SEQUENCE [LARGE SCALE GENOMIC DNA]</scope>
    <source>
        <strain evidence="3 4">Cb vi76</strain>
    </source>
</reference>
<dbReference type="PANTHER" id="PTHR43751">
    <property type="entry name" value="SULFATASE"/>
    <property type="match status" value="1"/>
</dbReference>
<organism evidence="3 4">
    <name type="scientific">Archangium violaceum Cb vi76</name>
    <dbReference type="NCBI Taxonomy" id="1406225"/>
    <lineage>
        <taxon>Bacteria</taxon>
        <taxon>Pseudomonadati</taxon>
        <taxon>Myxococcota</taxon>
        <taxon>Myxococcia</taxon>
        <taxon>Myxococcales</taxon>
        <taxon>Cystobacterineae</taxon>
        <taxon>Archangiaceae</taxon>
        <taxon>Archangium</taxon>
    </lineage>
</organism>
<feature type="region of interest" description="Disordered" evidence="1">
    <location>
        <begin position="522"/>
        <end position="550"/>
    </location>
</feature>
<dbReference type="Pfam" id="PF00884">
    <property type="entry name" value="Sulfatase"/>
    <property type="match status" value="1"/>
</dbReference>
<dbReference type="EMBL" id="JPMI01000423">
    <property type="protein sequence ID" value="KFA86814.1"/>
    <property type="molecule type" value="Genomic_DNA"/>
</dbReference>
<comment type="caution">
    <text evidence="3">The sequence shown here is derived from an EMBL/GenBank/DDBJ whole genome shotgun (WGS) entry which is preliminary data.</text>
</comment>
<evidence type="ECO:0000256" key="1">
    <source>
        <dbReference type="SAM" id="MobiDB-lite"/>
    </source>
</evidence>
<dbReference type="InterPro" id="IPR017850">
    <property type="entry name" value="Alkaline_phosphatase_core_sf"/>
</dbReference>
<dbReference type="InterPro" id="IPR000917">
    <property type="entry name" value="Sulfatase_N"/>
</dbReference>
<feature type="domain" description="Sulfatase N-terminal" evidence="2">
    <location>
        <begin position="27"/>
        <end position="368"/>
    </location>
</feature>
<evidence type="ECO:0000313" key="4">
    <source>
        <dbReference type="Proteomes" id="UP000028547"/>
    </source>
</evidence>
<dbReference type="InterPro" id="IPR052701">
    <property type="entry name" value="GAG_Ulvan_Degrading_Sulfatases"/>
</dbReference>
<proteinExistence type="predicted"/>
<dbReference type="Gene3D" id="3.40.720.10">
    <property type="entry name" value="Alkaline Phosphatase, subunit A"/>
    <property type="match status" value="1"/>
</dbReference>
<sequence>MPHSKKTGNGHSKSGNGHDKKAERRQPNILVIWGDDIGFWNVSAYNQGMMGYRTPNIDRLAKEGALLTDCYGQQSCTAGRAAFITGMNPLRTGLTTIGMPGAKYGLQDSDPTIAEMLKPLGYVCGQFGKNHLGDSNPYLPTVHGFDEFHGNLYHLNAENEPECPDYPKDPAFKEKFGPRGVLHCWATDRDDPTEDPRWGRVGRQRIEDTGPLTKKRMETVDDEFLASSLSFIERAAKEGKPFFLWHNTTRTHVWTYLSDKYKGKTGKGLYADAMTQLDDIVGALLARLEELGIADNTLVVFSTDNGVEKMGWPDGGNAPFRGEKGSTWEGGVRVPCVVRWPGVIEPGTVINDIFAHEDWMPTFVAAAGGPEDLAERCKKGFQVGQKKFRVYLDGYDQRELLAGKGPGRRHEYIYVLDSGDLAAVRYDDWKLIFSYQDGEGPDMWFSGKRFNPAWPYIINLRSDPFEYATHSGLYTSWYGERMFLFVPGQMVVRRFAESLIEYPPSQAPGSLSIGPLKERVREKMKEKAAQRKARHQEDEEGETTNIGETLHHFADEVERAIARFRQAHA</sequence>
<evidence type="ECO:0000313" key="3">
    <source>
        <dbReference type="EMBL" id="KFA86814.1"/>
    </source>
</evidence>
<dbReference type="Proteomes" id="UP000028547">
    <property type="component" value="Unassembled WGS sequence"/>
</dbReference>